<evidence type="ECO:0000256" key="1">
    <source>
        <dbReference type="ARBA" id="ARBA00022618"/>
    </source>
</evidence>
<dbReference type="EMBL" id="JBEDUW010000004">
    <property type="protein sequence ID" value="KAK9935431.1"/>
    <property type="molecule type" value="Genomic_DNA"/>
</dbReference>
<dbReference type="SUPFAM" id="SSF47954">
    <property type="entry name" value="Cyclin-like"/>
    <property type="match status" value="1"/>
</dbReference>
<dbReference type="Gene3D" id="1.10.472.10">
    <property type="entry name" value="Cyclin-like"/>
    <property type="match status" value="1"/>
</dbReference>
<dbReference type="PANTHER" id="PTHR10026">
    <property type="entry name" value="CYCLIN"/>
    <property type="match status" value="1"/>
</dbReference>
<accession>A0AAW1XES6</accession>
<evidence type="ECO:0000313" key="4">
    <source>
        <dbReference type="Proteomes" id="UP001457282"/>
    </source>
</evidence>
<gene>
    <name evidence="3" type="ORF">M0R45_022534</name>
</gene>
<evidence type="ECO:0000256" key="2">
    <source>
        <dbReference type="ARBA" id="ARBA00023306"/>
    </source>
</evidence>
<keyword evidence="4" id="KW-1185">Reference proteome</keyword>
<protein>
    <recommendedName>
        <fullName evidence="5">Cyclin N-terminal domain-containing protein</fullName>
    </recommendedName>
</protein>
<dbReference type="InterPro" id="IPR043198">
    <property type="entry name" value="Cyclin/Ssn8"/>
</dbReference>
<dbReference type="AlphaFoldDB" id="A0AAW1XES6"/>
<organism evidence="3 4">
    <name type="scientific">Rubus argutus</name>
    <name type="common">Southern blackberry</name>
    <dbReference type="NCBI Taxonomy" id="59490"/>
    <lineage>
        <taxon>Eukaryota</taxon>
        <taxon>Viridiplantae</taxon>
        <taxon>Streptophyta</taxon>
        <taxon>Embryophyta</taxon>
        <taxon>Tracheophyta</taxon>
        <taxon>Spermatophyta</taxon>
        <taxon>Magnoliopsida</taxon>
        <taxon>eudicotyledons</taxon>
        <taxon>Gunneridae</taxon>
        <taxon>Pentapetalae</taxon>
        <taxon>rosids</taxon>
        <taxon>fabids</taxon>
        <taxon>Rosales</taxon>
        <taxon>Rosaceae</taxon>
        <taxon>Rosoideae</taxon>
        <taxon>Rosoideae incertae sedis</taxon>
        <taxon>Rubus</taxon>
    </lineage>
</organism>
<keyword evidence="1" id="KW-0132">Cell division</keyword>
<sequence length="229" mass="25926">MGRSWYFSSQETEFHSPSRRDGITLSAESKLRSHKAEDTPRALGDVVSAVYGQQIHDQIVSQMIKYRINPHDVREKDEFCGVRARLLTREKKELIIAAERVVLTTIGFDLEIQLPYKTLVAALKRLGNDKITGGFVLTELTNVAWSLVDGWLKTALCLQYKPQYIAVGSVVVAARLLNVKLPAGDKWLEEVGVFPEVLDEVIQMMQSKIYRLKTKQVIGIVSFYEVCCH</sequence>
<proteinExistence type="predicted"/>
<evidence type="ECO:0000313" key="3">
    <source>
        <dbReference type="EMBL" id="KAK9935431.1"/>
    </source>
</evidence>
<dbReference type="GO" id="GO:0051301">
    <property type="term" value="P:cell division"/>
    <property type="evidence" value="ECO:0007669"/>
    <property type="project" value="UniProtKB-KW"/>
</dbReference>
<evidence type="ECO:0008006" key="5">
    <source>
        <dbReference type="Google" id="ProtNLM"/>
    </source>
</evidence>
<dbReference type="InterPro" id="IPR036915">
    <property type="entry name" value="Cyclin-like_sf"/>
</dbReference>
<dbReference type="Proteomes" id="UP001457282">
    <property type="component" value="Unassembled WGS sequence"/>
</dbReference>
<reference evidence="3 4" key="1">
    <citation type="journal article" date="2023" name="G3 (Bethesda)">
        <title>A chromosome-length genome assembly and annotation of blackberry (Rubus argutus, cv. 'Hillquist').</title>
        <authorList>
            <person name="Bruna T."/>
            <person name="Aryal R."/>
            <person name="Dudchenko O."/>
            <person name="Sargent D.J."/>
            <person name="Mead D."/>
            <person name="Buti M."/>
            <person name="Cavallini A."/>
            <person name="Hytonen T."/>
            <person name="Andres J."/>
            <person name="Pham M."/>
            <person name="Weisz D."/>
            <person name="Mascagni F."/>
            <person name="Usai G."/>
            <person name="Natali L."/>
            <person name="Bassil N."/>
            <person name="Fernandez G.E."/>
            <person name="Lomsadze A."/>
            <person name="Armour M."/>
            <person name="Olukolu B."/>
            <person name="Poorten T."/>
            <person name="Britton C."/>
            <person name="Davik J."/>
            <person name="Ashrafi H."/>
            <person name="Aiden E.L."/>
            <person name="Borodovsky M."/>
            <person name="Worthington M."/>
        </authorList>
    </citation>
    <scope>NUCLEOTIDE SEQUENCE [LARGE SCALE GENOMIC DNA]</scope>
    <source>
        <strain evidence="3">PI 553951</strain>
    </source>
</reference>
<keyword evidence="2" id="KW-0131">Cell cycle</keyword>
<dbReference type="GO" id="GO:0016538">
    <property type="term" value="F:cyclin-dependent protein serine/threonine kinase regulator activity"/>
    <property type="evidence" value="ECO:0007669"/>
    <property type="project" value="InterPro"/>
</dbReference>
<comment type="caution">
    <text evidence="3">The sequence shown here is derived from an EMBL/GenBank/DDBJ whole genome shotgun (WGS) entry which is preliminary data.</text>
</comment>
<dbReference type="GO" id="GO:0006357">
    <property type="term" value="P:regulation of transcription by RNA polymerase II"/>
    <property type="evidence" value="ECO:0007669"/>
    <property type="project" value="InterPro"/>
</dbReference>
<name>A0AAW1XES6_RUBAR</name>